<protein>
    <submittedName>
        <fullName evidence="1">Uncharacterized protein</fullName>
    </submittedName>
</protein>
<comment type="caution">
    <text evidence="1">The sequence shown here is derived from an EMBL/GenBank/DDBJ whole genome shotgun (WGS) entry which is preliminary data.</text>
</comment>
<evidence type="ECO:0000313" key="2">
    <source>
        <dbReference type="Proteomes" id="UP000695562"/>
    </source>
</evidence>
<name>A0A8J4UWB3_9MYCE</name>
<gene>
    <name evidence="1" type="ORF">CYY_001299</name>
</gene>
<dbReference type="EMBL" id="AJWJ01000030">
    <property type="protein sequence ID" value="KAF2077371.1"/>
    <property type="molecule type" value="Genomic_DNA"/>
</dbReference>
<organism evidence="1 2">
    <name type="scientific">Polysphondylium violaceum</name>
    <dbReference type="NCBI Taxonomy" id="133409"/>
    <lineage>
        <taxon>Eukaryota</taxon>
        <taxon>Amoebozoa</taxon>
        <taxon>Evosea</taxon>
        <taxon>Eumycetozoa</taxon>
        <taxon>Dictyostelia</taxon>
        <taxon>Dictyosteliales</taxon>
        <taxon>Dictyosteliaceae</taxon>
        <taxon>Polysphondylium</taxon>
    </lineage>
</organism>
<reference evidence="1" key="1">
    <citation type="submission" date="2020-01" db="EMBL/GenBank/DDBJ databases">
        <title>Development of genomics and gene disruption for Polysphondylium violaceum indicates a role for the polyketide synthase stlB in stalk morphogenesis.</title>
        <authorList>
            <person name="Narita B."/>
            <person name="Kawabe Y."/>
            <person name="Kin K."/>
            <person name="Saito T."/>
            <person name="Gibbs R."/>
            <person name="Kuspa A."/>
            <person name="Muzny D."/>
            <person name="Queller D."/>
            <person name="Richards S."/>
            <person name="Strassman J."/>
            <person name="Sucgang R."/>
            <person name="Worley K."/>
            <person name="Schaap P."/>
        </authorList>
    </citation>
    <scope>NUCLEOTIDE SEQUENCE</scope>
    <source>
        <strain evidence="1">QSvi11</strain>
    </source>
</reference>
<dbReference type="OrthoDB" id="14331at2759"/>
<sequence length="153" mass="17680">MTSIDSLLDVIIGNEEINGTILEKFKDQPPNMVRVVLVTNVNSYTKNITIHVNRDRIYTIYCGYRNGFQHSSGMNYNYVSFEVDPTRPNTLFSFWKAKNFGLLERITDRYYSLSSLAGNTIVVSWPNKNDSKKFLQKENRLTPSQMNLNKGRV</sequence>
<evidence type="ECO:0000313" key="1">
    <source>
        <dbReference type="EMBL" id="KAF2077371.1"/>
    </source>
</evidence>
<dbReference type="Proteomes" id="UP000695562">
    <property type="component" value="Unassembled WGS sequence"/>
</dbReference>
<proteinExistence type="predicted"/>
<keyword evidence="2" id="KW-1185">Reference proteome</keyword>
<dbReference type="AlphaFoldDB" id="A0A8J4UWB3"/>
<accession>A0A8J4UWB3</accession>